<sequence>MGGKPAFEKTVPQASTGPVRAWESGNGWLVAGCRFGAGEAGGFGVGSGARIENRGCIHGRRGQREAVARLAGVAGLAMPVRDRRLAISRVPGAVVRRLCGIGRCRHCRFMVKIGFCAYRMRVSSYCFYSGLLGCLGRVPVLQRSQRHVVGHRIARPAAKKQQGGHEDEEQGAHG</sequence>
<keyword evidence="3" id="KW-1185">Reference proteome</keyword>
<dbReference type="AlphaFoldDB" id="A1VLQ1"/>
<protein>
    <submittedName>
        <fullName evidence="2">Uncharacterized protein</fullName>
    </submittedName>
</protein>
<evidence type="ECO:0000256" key="1">
    <source>
        <dbReference type="SAM" id="MobiDB-lite"/>
    </source>
</evidence>
<proteinExistence type="predicted"/>
<organism evidence="2 3">
    <name type="scientific">Polaromonas naphthalenivorans (strain CJ2)</name>
    <dbReference type="NCBI Taxonomy" id="365044"/>
    <lineage>
        <taxon>Bacteria</taxon>
        <taxon>Pseudomonadati</taxon>
        <taxon>Pseudomonadota</taxon>
        <taxon>Betaproteobacteria</taxon>
        <taxon>Burkholderiales</taxon>
        <taxon>Comamonadaceae</taxon>
        <taxon>Polaromonas</taxon>
    </lineage>
</organism>
<name>A1VLQ1_POLNA</name>
<feature type="region of interest" description="Disordered" evidence="1">
    <location>
        <begin position="153"/>
        <end position="174"/>
    </location>
</feature>
<dbReference type="STRING" id="365044.Pnap_1264"/>
<accession>A1VLQ1</accession>
<dbReference type="Proteomes" id="UP000000644">
    <property type="component" value="Chromosome"/>
</dbReference>
<evidence type="ECO:0000313" key="2">
    <source>
        <dbReference type="EMBL" id="ABM36579.1"/>
    </source>
</evidence>
<reference evidence="3" key="1">
    <citation type="journal article" date="2009" name="Environ. Microbiol.">
        <title>The genome of Polaromonas naphthalenivorans strain CJ2, isolated from coal tar-contaminated sediment, reveals physiological and metabolic versatility and evolution through extensive horizontal gene transfer.</title>
        <authorList>
            <person name="Yagi J.M."/>
            <person name="Sims D."/>
            <person name="Brettin T."/>
            <person name="Bruce D."/>
            <person name="Madsen E.L."/>
        </authorList>
    </citation>
    <scope>NUCLEOTIDE SEQUENCE [LARGE SCALE GENOMIC DNA]</scope>
    <source>
        <strain evidence="3">CJ2</strain>
    </source>
</reference>
<dbReference type="HOGENOM" id="CLU_1538673_0_0_4"/>
<gene>
    <name evidence="2" type="ordered locus">Pnap_1264</name>
</gene>
<dbReference type="KEGG" id="pna:Pnap_1264"/>
<evidence type="ECO:0000313" key="3">
    <source>
        <dbReference type="Proteomes" id="UP000000644"/>
    </source>
</evidence>
<dbReference type="EMBL" id="CP000529">
    <property type="protein sequence ID" value="ABM36579.1"/>
    <property type="molecule type" value="Genomic_DNA"/>
</dbReference>